<dbReference type="CDD" id="cd01300">
    <property type="entry name" value="YtcJ_like"/>
    <property type="match status" value="1"/>
</dbReference>
<dbReference type="SUPFAM" id="SSF51556">
    <property type="entry name" value="Metallo-dependent hydrolases"/>
    <property type="match status" value="1"/>
</dbReference>
<dbReference type="Gene3D" id="3.20.20.140">
    <property type="entry name" value="Metal-dependent hydrolases"/>
    <property type="match status" value="1"/>
</dbReference>
<dbReference type="RefSeq" id="WP_114809649.1">
    <property type="nucleotide sequence ID" value="NZ_CP139965.1"/>
</dbReference>
<dbReference type="Pfam" id="PF07969">
    <property type="entry name" value="Amidohydro_3"/>
    <property type="match status" value="1"/>
</dbReference>
<dbReference type="InterPro" id="IPR011059">
    <property type="entry name" value="Metal-dep_hydrolase_composite"/>
</dbReference>
<evidence type="ECO:0000313" key="2">
    <source>
        <dbReference type="EMBL" id="WQD78524.1"/>
    </source>
</evidence>
<evidence type="ECO:0000259" key="1">
    <source>
        <dbReference type="Pfam" id="PF07969"/>
    </source>
</evidence>
<dbReference type="Gene3D" id="2.30.40.10">
    <property type="entry name" value="Urease, subunit C, domain 1"/>
    <property type="match status" value="1"/>
</dbReference>
<name>A0ABZ0WMA9_9BURK</name>
<evidence type="ECO:0000313" key="3">
    <source>
        <dbReference type="Proteomes" id="UP001325479"/>
    </source>
</evidence>
<dbReference type="InterPro" id="IPR032466">
    <property type="entry name" value="Metal_Hydrolase"/>
</dbReference>
<dbReference type="GO" id="GO:0016787">
    <property type="term" value="F:hydrolase activity"/>
    <property type="evidence" value="ECO:0007669"/>
    <property type="project" value="UniProtKB-KW"/>
</dbReference>
<gene>
    <name evidence="2" type="ORF">U0042_02100</name>
</gene>
<sequence>MTFVSELDATGSRYRDHTFYNAAVYTGGTHPRYVDCMVTRAGRVAWVGEHAQLPDAFRGGAATDLRGRMVVPSFTDSHAHPVDGFQLTCDADLGGIQTFDGIRAAVQHCAQTHPQRAWVAAGNVVLEVLGEQSNREALDAMVPDRPLLLISYDVHSGCLNTAALRLLGIDASTPDPEGGIYGRAANGEPNGLVHEAALYRLFPHLPQMSPVESAAALRKALQQAHRFGVTGWFDAMVGQRLVDAYKRADDAGELLAHVSLGLLVSPTLALAPQIEKMQHWRASCSTDRVRAHTAKIFIDGVLESHTAALLEPYADVPHAGEAHWAPAQLREAVFAADAAGFDLHFHTVGDRAVRMALDALDALNRERGPAHLRDRRAQLAHVQLIDPDDVPRFRETGAIASIQAVWANMEPALRQLYTSLLGDARMERQYVFAELQRAGAMLSGGSDWPVSTQNPLVAFESAMRRASIGDSQAAALLPDQCVDLETMLQAHTYHAAFSLRVDDALGTLAAGRPASFAVLEHDLRTVAPHEVAQVEVAMTVFEGEAVYGALPT</sequence>
<keyword evidence="2" id="KW-0378">Hydrolase</keyword>
<proteinExistence type="predicted"/>
<keyword evidence="3" id="KW-1185">Reference proteome</keyword>
<feature type="domain" description="Amidohydrolase 3" evidence="1">
    <location>
        <begin position="63"/>
        <end position="547"/>
    </location>
</feature>
<dbReference type="PANTHER" id="PTHR22642">
    <property type="entry name" value="IMIDAZOLONEPROPIONASE"/>
    <property type="match status" value="1"/>
</dbReference>
<dbReference type="EC" id="3.5.-.-" evidence="2"/>
<dbReference type="PANTHER" id="PTHR22642:SF20">
    <property type="entry name" value="AMIDOHYDROLASE 3 DOMAIN-CONTAINING PROTEIN"/>
    <property type="match status" value="1"/>
</dbReference>
<dbReference type="EMBL" id="CP139965">
    <property type="protein sequence ID" value="WQD78524.1"/>
    <property type="molecule type" value="Genomic_DNA"/>
</dbReference>
<dbReference type="InterPro" id="IPR033932">
    <property type="entry name" value="YtcJ-like"/>
</dbReference>
<dbReference type="Proteomes" id="UP001325479">
    <property type="component" value="Chromosome"/>
</dbReference>
<reference evidence="2 3" key="1">
    <citation type="submission" date="2023-12" db="EMBL/GenBank/DDBJ databases">
        <title>Genome sequencing and assembly of bacterial species from a model synthetic community.</title>
        <authorList>
            <person name="Hogle S.L."/>
        </authorList>
    </citation>
    <scope>NUCLEOTIDE SEQUENCE [LARGE SCALE GENOMIC DNA]</scope>
    <source>
        <strain evidence="2 3">HAMBI 2494</strain>
    </source>
</reference>
<dbReference type="InterPro" id="IPR013108">
    <property type="entry name" value="Amidohydro_3"/>
</dbReference>
<protein>
    <submittedName>
        <fullName evidence="2">Amidohydrolase</fullName>
        <ecNumber evidence="2">3.5.-.-</ecNumber>
    </submittedName>
</protein>
<dbReference type="SUPFAM" id="SSF51338">
    <property type="entry name" value="Composite domain of metallo-dependent hydrolases"/>
    <property type="match status" value="1"/>
</dbReference>
<accession>A0ABZ0WMA9</accession>
<dbReference type="Gene3D" id="3.10.310.70">
    <property type="match status" value="1"/>
</dbReference>
<organism evidence="2 3">
    <name type="scientific">Paraburkholderia kururiensis</name>
    <dbReference type="NCBI Taxonomy" id="984307"/>
    <lineage>
        <taxon>Bacteria</taxon>
        <taxon>Pseudomonadati</taxon>
        <taxon>Pseudomonadota</taxon>
        <taxon>Betaproteobacteria</taxon>
        <taxon>Burkholderiales</taxon>
        <taxon>Burkholderiaceae</taxon>
        <taxon>Paraburkholderia</taxon>
    </lineage>
</organism>